<evidence type="ECO:0000256" key="7">
    <source>
        <dbReference type="PROSITE-ProRule" id="PRU00700"/>
    </source>
</evidence>
<evidence type="ECO:0000256" key="2">
    <source>
        <dbReference type="ARBA" id="ARBA00022596"/>
    </source>
</evidence>
<dbReference type="Pfam" id="PF01979">
    <property type="entry name" value="Amidohydro_1"/>
    <property type="match status" value="1"/>
</dbReference>
<feature type="binding site" description="via carbamate group" evidence="5">
    <location>
        <position position="221"/>
    </location>
    <ligand>
        <name>Ni(2+)</name>
        <dbReference type="ChEBI" id="CHEBI:49786"/>
        <label>2</label>
    </ligand>
</feature>
<dbReference type="RefSeq" id="WP_290362040.1">
    <property type="nucleotide sequence ID" value="NZ_JAUFQU010000001.1"/>
</dbReference>
<dbReference type="Pfam" id="PF00449">
    <property type="entry name" value="Urease_alpha"/>
    <property type="match status" value="1"/>
</dbReference>
<comment type="pathway">
    <text evidence="1 5">Nitrogen metabolism; urea degradation; CO(2) and NH(3) from urea (urease route): step 1/1.</text>
</comment>
<dbReference type="GO" id="GO:0009039">
    <property type="term" value="F:urease activity"/>
    <property type="evidence" value="ECO:0007669"/>
    <property type="project" value="UniProtKB-EC"/>
</dbReference>
<evidence type="ECO:0000256" key="4">
    <source>
        <dbReference type="ARBA" id="ARBA00022801"/>
    </source>
</evidence>
<keyword evidence="3 5" id="KW-0479">Metal-binding</keyword>
<comment type="caution">
    <text evidence="11">The sequence shown here is derived from an EMBL/GenBank/DDBJ whole genome shotgun (WGS) entry which is preliminary data.</text>
</comment>
<dbReference type="NCBIfam" id="TIGR01792">
    <property type="entry name" value="urease_alph"/>
    <property type="match status" value="1"/>
</dbReference>
<feature type="binding site" description="via carbamate group" evidence="5">
    <location>
        <position position="221"/>
    </location>
    <ligand>
        <name>Ni(2+)</name>
        <dbReference type="ChEBI" id="CHEBI:49786"/>
        <label>1</label>
    </ligand>
</feature>
<comment type="cofactor">
    <cofactor evidence="5 8">
        <name>Ni cation</name>
        <dbReference type="ChEBI" id="CHEBI:25516"/>
    </cofactor>
    <text evidence="5 8">Binds 2 nickel ions per subunit.</text>
</comment>
<evidence type="ECO:0000256" key="3">
    <source>
        <dbReference type="ARBA" id="ARBA00022723"/>
    </source>
</evidence>
<feature type="active site" description="Proton donor" evidence="5 7">
    <location>
        <position position="324"/>
    </location>
</feature>
<dbReference type="PROSITE" id="PS00145">
    <property type="entry name" value="UREASE_2"/>
    <property type="match status" value="1"/>
</dbReference>
<comment type="PTM">
    <text evidence="5">Carboxylation allows a single lysine to coordinate two nickel ions.</text>
</comment>
<name>A0ABT8CQE4_9FLAO</name>
<organism evidence="11 12">
    <name type="scientific">Paenimyroides ceti</name>
    <dbReference type="NCBI Taxonomy" id="395087"/>
    <lineage>
        <taxon>Bacteria</taxon>
        <taxon>Pseudomonadati</taxon>
        <taxon>Bacteroidota</taxon>
        <taxon>Flavobacteriia</taxon>
        <taxon>Flavobacteriales</taxon>
        <taxon>Flavobacteriaceae</taxon>
        <taxon>Paenimyroides</taxon>
    </lineage>
</organism>
<comment type="similarity">
    <text evidence="5 9">Belongs to the metallo-dependent hydrolases superfamily. Urease alpha subunit family.</text>
</comment>
<dbReference type="Gene3D" id="2.30.40.10">
    <property type="entry name" value="Urease, subunit C, domain 1"/>
    <property type="match status" value="1"/>
</dbReference>
<dbReference type="InterPro" id="IPR011059">
    <property type="entry name" value="Metal-dep_hydrolase_composite"/>
</dbReference>
<evidence type="ECO:0000256" key="1">
    <source>
        <dbReference type="ARBA" id="ARBA00004897"/>
    </source>
</evidence>
<evidence type="ECO:0000256" key="5">
    <source>
        <dbReference type="HAMAP-Rule" id="MF_01953"/>
    </source>
</evidence>
<evidence type="ECO:0000256" key="9">
    <source>
        <dbReference type="RuleBase" id="RU004158"/>
    </source>
</evidence>
<keyword evidence="4 5" id="KW-0378">Hydrolase</keyword>
<dbReference type="Gene3D" id="3.20.20.140">
    <property type="entry name" value="Metal-dependent hydrolases"/>
    <property type="match status" value="1"/>
</dbReference>
<dbReference type="SUPFAM" id="SSF51556">
    <property type="entry name" value="Metallo-dependent hydrolases"/>
    <property type="match status" value="1"/>
</dbReference>
<dbReference type="PANTHER" id="PTHR43440">
    <property type="entry name" value="UREASE"/>
    <property type="match status" value="1"/>
</dbReference>
<dbReference type="SUPFAM" id="SSF51338">
    <property type="entry name" value="Composite domain of metallo-dependent hydrolases"/>
    <property type="match status" value="2"/>
</dbReference>
<dbReference type="EMBL" id="JAUFQU010000001">
    <property type="protein sequence ID" value="MDN3705893.1"/>
    <property type="molecule type" value="Genomic_DNA"/>
</dbReference>
<dbReference type="InterPro" id="IPR006680">
    <property type="entry name" value="Amidohydro-rel"/>
</dbReference>
<comment type="subcellular location">
    <subcellularLocation>
        <location evidence="5 7">Cytoplasm</location>
    </subcellularLocation>
</comment>
<reference evidence="12" key="1">
    <citation type="journal article" date="2019" name="Int. J. Syst. Evol. Microbiol.">
        <title>The Global Catalogue of Microorganisms (GCM) 10K type strain sequencing project: providing services to taxonomists for standard genome sequencing and annotation.</title>
        <authorList>
            <consortium name="The Broad Institute Genomics Platform"/>
            <consortium name="The Broad Institute Genome Sequencing Center for Infectious Disease"/>
            <person name="Wu L."/>
            <person name="Ma J."/>
        </authorList>
    </citation>
    <scope>NUCLEOTIDE SEQUENCE [LARGE SCALE GENOMIC DNA]</scope>
    <source>
        <strain evidence="12">CECT 7184</strain>
    </source>
</reference>
<dbReference type="PANTHER" id="PTHR43440:SF1">
    <property type="entry name" value="UREASE"/>
    <property type="match status" value="1"/>
</dbReference>
<dbReference type="PRINTS" id="PR01752">
    <property type="entry name" value="UREASE"/>
</dbReference>
<feature type="domain" description="Urease" evidence="10">
    <location>
        <begin position="133"/>
        <end position="570"/>
    </location>
</feature>
<dbReference type="InterPro" id="IPR017951">
    <property type="entry name" value="Urease_asu_c"/>
</dbReference>
<dbReference type="HAMAP" id="MF_01953">
    <property type="entry name" value="Urease_alpha"/>
    <property type="match status" value="1"/>
</dbReference>
<dbReference type="InterPro" id="IPR032466">
    <property type="entry name" value="Metal_Hydrolase"/>
</dbReference>
<keyword evidence="12" id="KW-1185">Reference proteome</keyword>
<evidence type="ECO:0000256" key="6">
    <source>
        <dbReference type="NCBIfam" id="TIGR01792"/>
    </source>
</evidence>
<evidence type="ECO:0000259" key="10">
    <source>
        <dbReference type="PROSITE" id="PS51368"/>
    </source>
</evidence>
<dbReference type="CDD" id="cd00375">
    <property type="entry name" value="Urease_alpha"/>
    <property type="match status" value="1"/>
</dbReference>
<proteinExistence type="inferred from homology"/>
<keyword evidence="5 7" id="KW-0963">Cytoplasm</keyword>
<keyword evidence="2 5" id="KW-0533">Nickel</keyword>
<gene>
    <name evidence="5 11" type="primary">ureC</name>
    <name evidence="11" type="ORF">QW060_01980</name>
</gene>
<evidence type="ECO:0000256" key="8">
    <source>
        <dbReference type="RuleBase" id="RU000510"/>
    </source>
</evidence>
<feature type="binding site" evidence="5">
    <location>
        <position position="250"/>
    </location>
    <ligand>
        <name>Ni(2+)</name>
        <dbReference type="ChEBI" id="CHEBI:49786"/>
        <label>2</label>
    </ligand>
</feature>
<dbReference type="InterPro" id="IPR017950">
    <property type="entry name" value="Urease_AS"/>
</dbReference>
<dbReference type="PROSITE" id="PS01120">
    <property type="entry name" value="UREASE_1"/>
    <property type="match status" value="1"/>
</dbReference>
<dbReference type="PROSITE" id="PS51368">
    <property type="entry name" value="UREASE_3"/>
    <property type="match status" value="1"/>
</dbReference>
<dbReference type="NCBIfam" id="NF009686">
    <property type="entry name" value="PRK13207.1"/>
    <property type="match status" value="1"/>
</dbReference>
<comment type="subunit">
    <text evidence="5">Heterotrimer of UreA (gamma), UreB (beta) and UreC (alpha) subunits. Three heterotrimers associate to form the active enzyme.</text>
</comment>
<sequence length="570" mass="61593">MKKISRKEYASYYGPTTGDKIRLADTNLWIEVEKDYTIYGDECIFGGGKVIRDGMGQHPTATYKDGVLDTVIINAVILDHWGIIKADIGIRNGRIAGIGKAGNPYIMDGVSPNMIIGVGTEVIAGENLIVTAGTIDTHVHYICPQQFEVALQSGTTTVVGGGSGPAAGSLATNCMSGIWNLQKMLLATDPIPVNFVFLAKGNSSNPEALHEVISAGAGGMKIHEDWGSTPYVLNNCLEVADEADVQVCIHTDTLNEAGFVEDSLKSFNGRSIHTYHTEGAGGGHAPDLLKVAAYDNILPSSTTPTNPFTINTIDEHLDMMMICHHLDKNIPEDVAFAKSRIRAQTIGAEGILQDMGAISMMSSDSQAMGRIGEVVTRTWQIADKMKKDRGALDGEMFNDNVRAKRYIAKYTINPAITHGISEYVGSVEVGKMADLVFYKPAAFGVKPEMVMKGGMIAFAGMGDPNASISTPQPYMYRPMWGSFGDVPAKTSALFVAQQAIDLGKIEELGVKKMLKAVKNTRNVKKSDLLHNGCMPEITMDHRTYEIAIDGEKVVIEPSTSLPMAQLYFIS</sequence>
<feature type="binding site" evidence="5 7">
    <location>
        <position position="223"/>
    </location>
    <ligand>
        <name>substrate</name>
    </ligand>
</feature>
<feature type="binding site" evidence="5">
    <location>
        <position position="276"/>
    </location>
    <ligand>
        <name>Ni(2+)</name>
        <dbReference type="ChEBI" id="CHEBI:49786"/>
        <label>2</label>
    </ligand>
</feature>
<feature type="modified residue" description="N6-carboxylysine" evidence="5">
    <location>
        <position position="221"/>
    </location>
</feature>
<evidence type="ECO:0000313" key="11">
    <source>
        <dbReference type="EMBL" id="MDN3705893.1"/>
    </source>
</evidence>
<dbReference type="InterPro" id="IPR005848">
    <property type="entry name" value="Urease_asu"/>
</dbReference>
<evidence type="ECO:0000313" key="12">
    <source>
        <dbReference type="Proteomes" id="UP001242368"/>
    </source>
</evidence>
<feature type="binding site" evidence="5">
    <location>
        <position position="138"/>
    </location>
    <ligand>
        <name>Ni(2+)</name>
        <dbReference type="ChEBI" id="CHEBI:49786"/>
        <label>1</label>
    </ligand>
</feature>
<dbReference type="EC" id="3.5.1.5" evidence="5 6"/>
<feature type="binding site" evidence="5">
    <location>
        <position position="364"/>
    </location>
    <ligand>
        <name>Ni(2+)</name>
        <dbReference type="ChEBI" id="CHEBI:49786"/>
        <label>1</label>
    </ligand>
</feature>
<accession>A0ABT8CQE4</accession>
<feature type="binding site" evidence="5">
    <location>
        <position position="140"/>
    </location>
    <ligand>
        <name>Ni(2+)</name>
        <dbReference type="ChEBI" id="CHEBI:49786"/>
        <label>1</label>
    </ligand>
</feature>
<dbReference type="Proteomes" id="UP001242368">
    <property type="component" value="Unassembled WGS sequence"/>
</dbReference>
<dbReference type="InterPro" id="IPR011612">
    <property type="entry name" value="Urease_alpha_N_dom"/>
</dbReference>
<comment type="catalytic activity">
    <reaction evidence="5 8">
        <text>urea + 2 H2O + H(+) = hydrogencarbonate + 2 NH4(+)</text>
        <dbReference type="Rhea" id="RHEA:20557"/>
        <dbReference type="ChEBI" id="CHEBI:15377"/>
        <dbReference type="ChEBI" id="CHEBI:15378"/>
        <dbReference type="ChEBI" id="CHEBI:16199"/>
        <dbReference type="ChEBI" id="CHEBI:17544"/>
        <dbReference type="ChEBI" id="CHEBI:28938"/>
        <dbReference type="EC" id="3.5.1.5"/>
    </reaction>
</comment>
<dbReference type="InterPro" id="IPR029754">
    <property type="entry name" value="Urease_Ni-bd"/>
</dbReference>
<dbReference type="InterPro" id="IPR050112">
    <property type="entry name" value="Urease_alpha_subunit"/>
</dbReference>
<protein>
    <recommendedName>
        <fullName evidence="5 6">Urease subunit alpha</fullName>
        <ecNumber evidence="5 6">3.5.1.5</ecNumber>
    </recommendedName>
    <alternativeName>
        <fullName evidence="5">Urea amidohydrolase subunit alpha</fullName>
    </alternativeName>
</protein>